<name>A0A6L2NQN6_TANCI</name>
<evidence type="ECO:0000313" key="1">
    <source>
        <dbReference type="EMBL" id="GEU88701.1"/>
    </source>
</evidence>
<organism evidence="1">
    <name type="scientific">Tanacetum cinerariifolium</name>
    <name type="common">Dalmatian daisy</name>
    <name type="synonym">Chrysanthemum cinerariifolium</name>
    <dbReference type="NCBI Taxonomy" id="118510"/>
    <lineage>
        <taxon>Eukaryota</taxon>
        <taxon>Viridiplantae</taxon>
        <taxon>Streptophyta</taxon>
        <taxon>Embryophyta</taxon>
        <taxon>Tracheophyta</taxon>
        <taxon>Spermatophyta</taxon>
        <taxon>Magnoliopsida</taxon>
        <taxon>eudicotyledons</taxon>
        <taxon>Gunneridae</taxon>
        <taxon>Pentapetalae</taxon>
        <taxon>asterids</taxon>
        <taxon>campanulids</taxon>
        <taxon>Asterales</taxon>
        <taxon>Asteraceae</taxon>
        <taxon>Asteroideae</taxon>
        <taxon>Anthemideae</taxon>
        <taxon>Anthemidinae</taxon>
        <taxon>Tanacetum</taxon>
    </lineage>
</organism>
<protein>
    <submittedName>
        <fullName evidence="1">Uncharacterized protein</fullName>
    </submittedName>
</protein>
<sequence>MNLHLIGYTTCPSQYTPTPPPDKADKGNGIAQSTYDNALKEIMPFMEEGGSTPNLSNLKHFRTAKEGVATTIDKLSIPPPLNYHQLSKKKKRIAEIVKEVLILKDIVVDGMHRNLTPPQGITSARDGQVFKEPEAGILKPKIDDKYHFELKGQFLKELRDNAFSGSNHEDANEHIEKVLQNVDLFHIPNITQDQTRSTETSNGLAAIQAQLNNLSKEIKTVNEKVYAAQVGLMENIDGYRDQDMGDVIFREPLCKASCVEARRFNKLITIHNGNANVTYQMARSHPSRSLDHPCSRVLPSCEVVTLGPAGPHFLEHNIMHQSCGSCVVAAATVGIPASGFAAVKAVLKPERLKVDKARNE</sequence>
<gene>
    <name evidence="1" type="ORF">Tci_060679</name>
</gene>
<dbReference type="EMBL" id="BKCJ010009806">
    <property type="protein sequence ID" value="GEU88701.1"/>
    <property type="molecule type" value="Genomic_DNA"/>
</dbReference>
<reference evidence="1" key="1">
    <citation type="journal article" date="2019" name="Sci. Rep.">
        <title>Draft genome of Tanacetum cinerariifolium, the natural source of mosquito coil.</title>
        <authorList>
            <person name="Yamashiro T."/>
            <person name="Shiraishi A."/>
            <person name="Satake H."/>
            <person name="Nakayama K."/>
        </authorList>
    </citation>
    <scope>NUCLEOTIDE SEQUENCE</scope>
</reference>
<comment type="caution">
    <text evidence="1">The sequence shown here is derived from an EMBL/GenBank/DDBJ whole genome shotgun (WGS) entry which is preliminary data.</text>
</comment>
<accession>A0A6L2NQN6</accession>
<proteinExistence type="predicted"/>
<dbReference type="AlphaFoldDB" id="A0A6L2NQN6"/>